<keyword evidence="3" id="KW-1185">Reference proteome</keyword>
<accession>A0A3S3QLY3</accession>
<keyword evidence="1" id="KW-0812">Transmembrane</keyword>
<evidence type="ECO:0000313" key="3">
    <source>
        <dbReference type="Proteomes" id="UP000287853"/>
    </source>
</evidence>
<proteinExistence type="predicted"/>
<evidence type="ECO:0000256" key="1">
    <source>
        <dbReference type="SAM" id="Phobius"/>
    </source>
</evidence>
<dbReference type="Proteomes" id="UP000287853">
    <property type="component" value="Unassembled WGS sequence"/>
</dbReference>
<dbReference type="AlphaFoldDB" id="A0A3S3QLY3"/>
<dbReference type="EMBL" id="MTKO01000006">
    <property type="protein sequence ID" value="RWX48126.1"/>
    <property type="molecule type" value="Genomic_DNA"/>
</dbReference>
<feature type="transmembrane region" description="Helical" evidence="1">
    <location>
        <begin position="22"/>
        <end position="41"/>
    </location>
</feature>
<evidence type="ECO:0000313" key="2">
    <source>
        <dbReference type="EMBL" id="RWX48126.1"/>
    </source>
</evidence>
<name>A0A3S3QLY3_9BACT</name>
<keyword evidence="1" id="KW-1133">Transmembrane helix</keyword>
<gene>
    <name evidence="2" type="ORF">H206_05302</name>
</gene>
<reference evidence="2 3" key="1">
    <citation type="submission" date="2017-01" db="EMBL/GenBank/DDBJ databases">
        <title>The cable genome- insights into the physiology and evolution of filamentous bacteria capable of sulfide oxidation via long distance electron transfer.</title>
        <authorList>
            <person name="Schreiber L."/>
            <person name="Bjerg J.T."/>
            <person name="Boggild A."/>
            <person name="Van De Vossenberg J."/>
            <person name="Meysman F."/>
            <person name="Nielsen L.P."/>
            <person name="Schramm A."/>
            <person name="Kjeldsen K.U."/>
        </authorList>
    </citation>
    <scope>NUCLEOTIDE SEQUENCE [LARGE SCALE GENOMIC DNA]</scope>
    <source>
        <strain evidence="2">MCF</strain>
    </source>
</reference>
<keyword evidence="1" id="KW-0472">Membrane</keyword>
<protein>
    <submittedName>
        <fullName evidence="2">Uncharacterized protein</fullName>
    </submittedName>
</protein>
<organism evidence="2 3">
    <name type="scientific">Candidatus Electrothrix aarhusensis</name>
    <dbReference type="NCBI Taxonomy" id="1859131"/>
    <lineage>
        <taxon>Bacteria</taxon>
        <taxon>Pseudomonadati</taxon>
        <taxon>Thermodesulfobacteriota</taxon>
        <taxon>Desulfobulbia</taxon>
        <taxon>Desulfobulbales</taxon>
        <taxon>Desulfobulbaceae</taxon>
        <taxon>Candidatus Electrothrix</taxon>
    </lineage>
</organism>
<comment type="caution">
    <text evidence="2">The sequence shown here is derived from an EMBL/GenBank/DDBJ whole genome shotgun (WGS) entry which is preliminary data.</text>
</comment>
<sequence length="44" mass="5115">MPEESTISCCSTIQTIIFLPRIILFLSLVTKYALCLVRYSIDYR</sequence>